<reference evidence="2" key="1">
    <citation type="journal article" date="2019" name="Int. J. Syst. Evol. Microbiol.">
        <title>The Global Catalogue of Microorganisms (GCM) 10K type strain sequencing project: providing services to taxonomists for standard genome sequencing and annotation.</title>
        <authorList>
            <consortium name="The Broad Institute Genomics Platform"/>
            <consortium name="The Broad Institute Genome Sequencing Center for Infectious Disease"/>
            <person name="Wu L."/>
            <person name="Ma J."/>
        </authorList>
    </citation>
    <scope>NUCLEOTIDE SEQUENCE [LARGE SCALE GENOMIC DNA]</scope>
    <source>
        <strain evidence="2">CGMCC 4.7329</strain>
    </source>
</reference>
<evidence type="ECO:0000313" key="2">
    <source>
        <dbReference type="Proteomes" id="UP000658127"/>
    </source>
</evidence>
<comment type="caution">
    <text evidence="1">The sequence shown here is derived from an EMBL/GenBank/DDBJ whole genome shotgun (WGS) entry which is preliminary data.</text>
</comment>
<proteinExistence type="predicted"/>
<name>A0ABQ2KD96_9NOCA</name>
<dbReference type="PROSITE" id="PS51257">
    <property type="entry name" value="PROKAR_LIPOPROTEIN"/>
    <property type="match status" value="1"/>
</dbReference>
<evidence type="ECO:0000313" key="1">
    <source>
        <dbReference type="EMBL" id="GGN79212.1"/>
    </source>
</evidence>
<protein>
    <submittedName>
        <fullName evidence="1">Uncharacterized protein</fullName>
    </submittedName>
</protein>
<organism evidence="1 2">
    <name type="scientific">Nocardia rhizosphaerihabitans</name>
    <dbReference type="NCBI Taxonomy" id="1691570"/>
    <lineage>
        <taxon>Bacteria</taxon>
        <taxon>Bacillati</taxon>
        <taxon>Actinomycetota</taxon>
        <taxon>Actinomycetes</taxon>
        <taxon>Mycobacteriales</taxon>
        <taxon>Nocardiaceae</taxon>
        <taxon>Nocardia</taxon>
    </lineage>
</organism>
<dbReference type="Proteomes" id="UP000658127">
    <property type="component" value="Unassembled WGS sequence"/>
</dbReference>
<dbReference type="EMBL" id="BMNE01000003">
    <property type="protein sequence ID" value="GGN79212.1"/>
    <property type="molecule type" value="Genomic_DNA"/>
</dbReference>
<gene>
    <name evidence="1" type="ORF">GCM10011610_27440</name>
</gene>
<sequence>MSSIRLPSVRWPSPTLGSATGSCPAASQADRADRETFVFAADRELGLAVHAVESEHGIDTADLSDRIDQAWSIPCAYDDLSRLAC</sequence>
<keyword evidence="2" id="KW-1185">Reference proteome</keyword>
<accession>A0ABQ2KD96</accession>